<proteinExistence type="predicted"/>
<dbReference type="InterPro" id="IPR029058">
    <property type="entry name" value="AB_hydrolase_fold"/>
</dbReference>
<dbReference type="STRING" id="121292.AU252_11470"/>
<dbReference type="AlphaFoldDB" id="A0A0U3QBD6"/>
<evidence type="ECO:0000313" key="2">
    <source>
        <dbReference type="Proteomes" id="UP000065151"/>
    </source>
</evidence>
<dbReference type="Proteomes" id="UP000065151">
    <property type="component" value="Chromosome"/>
</dbReference>
<dbReference type="Gene3D" id="3.40.50.1820">
    <property type="entry name" value="alpha/beta hydrolase"/>
    <property type="match status" value="1"/>
</dbReference>
<dbReference type="KEGG" id="psul:AU252_11470"/>
<name>A0A0U3QBD6_9MICC</name>
<evidence type="ECO:0000313" key="1">
    <source>
        <dbReference type="EMBL" id="ALV41693.1"/>
    </source>
</evidence>
<gene>
    <name evidence="1" type="ORF">AU252_11470</name>
</gene>
<dbReference type="RefSeq" id="WP_058930820.1">
    <property type="nucleotide sequence ID" value="NZ_CP013747.1"/>
</dbReference>
<reference evidence="1 2" key="1">
    <citation type="submission" date="2015-12" db="EMBL/GenBank/DDBJ databases">
        <authorList>
            <person name="Shamseldin A."/>
            <person name="Moawad H."/>
            <person name="Abd El-Rahim W.M."/>
            <person name="Sadowsky M.J."/>
        </authorList>
    </citation>
    <scope>NUCLEOTIDE SEQUENCE [LARGE SCALE GENOMIC DNA]</scope>
    <source>
        <strain evidence="1 2">Ar51</strain>
    </source>
</reference>
<sequence length="387" mass="41595">MMTLLFVHGTGVREEGYRVSLDLIEKKVASLGLKLLVKGCYWGAESGARLELGGASIPTFASTGGEQQTEEEEAVALWRILYSDPCYELRVLRLKPTAEVFGPPPGDALIKQLKKYSPSVELTARFHDARLADHLKRGVAEIAASPELAKAAMTAPAQPLEHRQAIGRAIVAQTIVLAENAGVPDIPGAQRDELVKALSSELGAYGLGIGRWLKNAVKTLAAEFITRPLVERRGALSDKASPIAGDILKFLADPVTATGLLRATLADLVDERVVLLGHSLGGVMCVDLLAREEFSHVEGLITVGSQSPYFFEIGALPAVQPGKALPQSVPRWLNIYDLRDGLSYIGAEVFPGRVTDVGVDNGQPFPQSHSAYWNNPATWTEIAGFLA</sequence>
<dbReference type="EMBL" id="CP013747">
    <property type="protein sequence ID" value="ALV41693.1"/>
    <property type="molecule type" value="Genomic_DNA"/>
</dbReference>
<dbReference type="SUPFAM" id="SSF53474">
    <property type="entry name" value="alpha/beta-Hydrolases"/>
    <property type="match status" value="1"/>
</dbReference>
<accession>A0A0U3QBD6</accession>
<protein>
    <submittedName>
        <fullName evidence="1">Uncharacterized protein</fullName>
    </submittedName>
</protein>
<organism evidence="1">
    <name type="scientific">Pseudarthrobacter sulfonivorans</name>
    <dbReference type="NCBI Taxonomy" id="121292"/>
    <lineage>
        <taxon>Bacteria</taxon>
        <taxon>Bacillati</taxon>
        <taxon>Actinomycetota</taxon>
        <taxon>Actinomycetes</taxon>
        <taxon>Micrococcales</taxon>
        <taxon>Micrococcaceae</taxon>
        <taxon>Pseudarthrobacter</taxon>
    </lineage>
</organism>